<evidence type="ECO:0000313" key="3">
    <source>
        <dbReference type="Proteomes" id="UP000266385"/>
    </source>
</evidence>
<dbReference type="EMBL" id="QWFX01000005">
    <property type="protein sequence ID" value="RIJ32962.1"/>
    <property type="molecule type" value="Genomic_DNA"/>
</dbReference>
<comment type="caution">
    <text evidence="2">The sequence shown here is derived from an EMBL/GenBank/DDBJ whole genome shotgun (WGS) entry which is preliminary data.</text>
</comment>
<organism evidence="2 3">
    <name type="scientific">Henriciella mobilis</name>
    <dbReference type="NCBI Taxonomy" id="2305467"/>
    <lineage>
        <taxon>Bacteria</taxon>
        <taxon>Pseudomonadati</taxon>
        <taxon>Pseudomonadota</taxon>
        <taxon>Alphaproteobacteria</taxon>
        <taxon>Hyphomonadales</taxon>
        <taxon>Hyphomonadaceae</taxon>
        <taxon>Henriciella</taxon>
    </lineage>
</organism>
<name>A0A399RSX6_9PROT</name>
<evidence type="ECO:0000313" key="2">
    <source>
        <dbReference type="EMBL" id="RIJ32962.1"/>
    </source>
</evidence>
<reference evidence="2 3" key="1">
    <citation type="submission" date="2018-08" db="EMBL/GenBank/DDBJ databases">
        <title>Henriciella mobilis sp. nov., isolated from seawater.</title>
        <authorList>
            <person name="Cheng H."/>
            <person name="Wu Y.-H."/>
            <person name="Xu X.-W."/>
            <person name="Guo L.-L."/>
        </authorList>
    </citation>
    <scope>NUCLEOTIDE SEQUENCE [LARGE SCALE GENOMIC DNA]</scope>
    <source>
        <strain evidence="2 3">JN25</strain>
    </source>
</reference>
<dbReference type="RefSeq" id="WP_119375042.1">
    <property type="nucleotide sequence ID" value="NZ_QWFX01000005.1"/>
</dbReference>
<dbReference type="OrthoDB" id="7631764at2"/>
<proteinExistence type="predicted"/>
<dbReference type="AlphaFoldDB" id="A0A399RSX6"/>
<keyword evidence="1" id="KW-0732">Signal</keyword>
<feature type="signal peptide" evidence="1">
    <location>
        <begin position="1"/>
        <end position="23"/>
    </location>
</feature>
<accession>A0A399RSX6</accession>
<sequence length="151" mass="16081">MIARPALAASLLMLTGLASPATAQSSVPLPPNLAGLWSFEADLEAICKFNGHARLMPTSDPARFDCELTAEQDCPAADVHYIVQQSCSVDIVDGVATVRSTIETFLVGEPTNGYLPDNFQLVIHDESHLEGVLLGSGAYPAEWRRAEGAIS</sequence>
<feature type="chain" id="PRO_5017229243" description="DUF3617 family protein" evidence="1">
    <location>
        <begin position="24"/>
        <end position="151"/>
    </location>
</feature>
<keyword evidence="3" id="KW-1185">Reference proteome</keyword>
<dbReference type="Proteomes" id="UP000266385">
    <property type="component" value="Unassembled WGS sequence"/>
</dbReference>
<gene>
    <name evidence="2" type="ORF">D1223_03705</name>
</gene>
<evidence type="ECO:0008006" key="4">
    <source>
        <dbReference type="Google" id="ProtNLM"/>
    </source>
</evidence>
<protein>
    <recommendedName>
        <fullName evidence="4">DUF3617 family protein</fullName>
    </recommendedName>
</protein>
<evidence type="ECO:0000256" key="1">
    <source>
        <dbReference type="SAM" id="SignalP"/>
    </source>
</evidence>